<evidence type="ECO:0000313" key="3">
    <source>
        <dbReference type="Proteomes" id="UP000823775"/>
    </source>
</evidence>
<dbReference type="EMBL" id="JACEIK010000809">
    <property type="protein sequence ID" value="MCD7462534.1"/>
    <property type="molecule type" value="Genomic_DNA"/>
</dbReference>
<dbReference type="Proteomes" id="UP000823775">
    <property type="component" value="Unassembled WGS sequence"/>
</dbReference>
<gene>
    <name evidence="2" type="ORF">HAX54_048719</name>
</gene>
<protein>
    <recommendedName>
        <fullName evidence="4">F-box domain-containing protein</fullName>
    </recommendedName>
</protein>
<feature type="region of interest" description="Disordered" evidence="1">
    <location>
        <begin position="1"/>
        <end position="21"/>
    </location>
</feature>
<sequence length="122" mass="13640">MESGASHQRSKPTKQMLPFPSLPPELNTEILSRLPVNSLLKIRILLNHTPTLGELTLRNFRGCVLLTGIFQGCNLGLCFGEKLRKLSIHRVLAKNSYMFASAPCIIVKVDINTLLRTELRSV</sequence>
<accession>A0ABS8SVR5</accession>
<proteinExistence type="predicted"/>
<dbReference type="SUPFAM" id="SSF81383">
    <property type="entry name" value="F-box domain"/>
    <property type="match status" value="1"/>
</dbReference>
<reference evidence="2 3" key="1">
    <citation type="journal article" date="2021" name="BMC Genomics">
        <title>Datura genome reveals duplications of psychoactive alkaloid biosynthetic genes and high mutation rate following tissue culture.</title>
        <authorList>
            <person name="Rajewski A."/>
            <person name="Carter-House D."/>
            <person name="Stajich J."/>
            <person name="Litt A."/>
        </authorList>
    </citation>
    <scope>NUCLEOTIDE SEQUENCE [LARGE SCALE GENOMIC DNA]</scope>
    <source>
        <strain evidence="2">AR-01</strain>
    </source>
</reference>
<comment type="caution">
    <text evidence="2">The sequence shown here is derived from an EMBL/GenBank/DDBJ whole genome shotgun (WGS) entry which is preliminary data.</text>
</comment>
<evidence type="ECO:0000256" key="1">
    <source>
        <dbReference type="SAM" id="MobiDB-lite"/>
    </source>
</evidence>
<evidence type="ECO:0000313" key="2">
    <source>
        <dbReference type="EMBL" id="MCD7462534.1"/>
    </source>
</evidence>
<evidence type="ECO:0008006" key="4">
    <source>
        <dbReference type="Google" id="ProtNLM"/>
    </source>
</evidence>
<organism evidence="2 3">
    <name type="scientific">Datura stramonium</name>
    <name type="common">Jimsonweed</name>
    <name type="synonym">Common thornapple</name>
    <dbReference type="NCBI Taxonomy" id="4076"/>
    <lineage>
        <taxon>Eukaryota</taxon>
        <taxon>Viridiplantae</taxon>
        <taxon>Streptophyta</taxon>
        <taxon>Embryophyta</taxon>
        <taxon>Tracheophyta</taxon>
        <taxon>Spermatophyta</taxon>
        <taxon>Magnoliopsida</taxon>
        <taxon>eudicotyledons</taxon>
        <taxon>Gunneridae</taxon>
        <taxon>Pentapetalae</taxon>
        <taxon>asterids</taxon>
        <taxon>lamiids</taxon>
        <taxon>Solanales</taxon>
        <taxon>Solanaceae</taxon>
        <taxon>Solanoideae</taxon>
        <taxon>Datureae</taxon>
        <taxon>Datura</taxon>
    </lineage>
</organism>
<name>A0ABS8SVR5_DATST</name>
<keyword evidence="3" id="KW-1185">Reference proteome</keyword>
<dbReference type="InterPro" id="IPR036047">
    <property type="entry name" value="F-box-like_dom_sf"/>
</dbReference>